<gene>
    <name evidence="3" type="ORF">SDC9_77383</name>
</gene>
<reference evidence="3" key="1">
    <citation type="submission" date="2019-08" db="EMBL/GenBank/DDBJ databases">
        <authorList>
            <person name="Kucharzyk K."/>
            <person name="Murdoch R.W."/>
            <person name="Higgins S."/>
            <person name="Loffler F."/>
        </authorList>
    </citation>
    <scope>NUCLEOTIDE SEQUENCE</scope>
</reference>
<dbReference type="AlphaFoldDB" id="A0A644YWJ5"/>
<dbReference type="EMBL" id="VSSQ01005902">
    <property type="protein sequence ID" value="MPM30833.1"/>
    <property type="molecule type" value="Genomic_DNA"/>
</dbReference>
<dbReference type="Pfam" id="PF13490">
    <property type="entry name" value="zf-HC2"/>
    <property type="match status" value="1"/>
</dbReference>
<feature type="transmembrane region" description="Helical" evidence="1">
    <location>
        <begin position="88"/>
        <end position="109"/>
    </location>
</feature>
<organism evidence="3">
    <name type="scientific">bioreactor metagenome</name>
    <dbReference type="NCBI Taxonomy" id="1076179"/>
    <lineage>
        <taxon>unclassified sequences</taxon>
        <taxon>metagenomes</taxon>
        <taxon>ecological metagenomes</taxon>
    </lineage>
</organism>
<keyword evidence="1" id="KW-1133">Transmembrane helix</keyword>
<keyword evidence="1" id="KW-0812">Transmembrane</keyword>
<protein>
    <recommendedName>
        <fullName evidence="2">Putative zinc-finger domain-containing protein</fullName>
    </recommendedName>
</protein>
<proteinExistence type="predicted"/>
<feature type="domain" description="Putative zinc-finger" evidence="2">
    <location>
        <begin position="6"/>
        <end position="40"/>
    </location>
</feature>
<evidence type="ECO:0000256" key="1">
    <source>
        <dbReference type="SAM" id="Phobius"/>
    </source>
</evidence>
<evidence type="ECO:0000313" key="3">
    <source>
        <dbReference type="EMBL" id="MPM30833.1"/>
    </source>
</evidence>
<comment type="caution">
    <text evidence="3">The sequence shown here is derived from an EMBL/GenBank/DDBJ whole genome shotgun (WGS) entry which is preliminary data.</text>
</comment>
<keyword evidence="1" id="KW-0472">Membrane</keyword>
<accession>A0A644YWJ5</accession>
<sequence length="116" mass="13386">MMNITCDTIIDLVSLYKDGTASKSTMELVNDHLRECPECRYYYRHYRIRPETPEQKAPFVSELNPNEADLKYFGLSQMINRKRRNDHIATSFGSIALIVLTAAVCLTISKKINDRL</sequence>
<evidence type="ECO:0000259" key="2">
    <source>
        <dbReference type="Pfam" id="PF13490"/>
    </source>
</evidence>
<name>A0A644YWJ5_9ZZZZ</name>
<dbReference type="InterPro" id="IPR027383">
    <property type="entry name" value="Znf_put"/>
</dbReference>